<dbReference type="AlphaFoldDB" id="A0A514CCX6"/>
<sequence length="418" mass="44678">MKHFGLLLLLVVGFLPGLLAQETVTSGFLMPRVTTADRTDTGRFPLSTPVGTQVYDTDTGSFWYWNGAQWLEKAVMDAMDTSVDIWEDDATNGMVRLGTESDGRTVRAAGTGFVIKDDGKVGIGTEDPSWKLDVRGGAAIGHFKYFSSLASGSAGILFARSRGSLASELDIEAGDHLGGIRFRGHLGDTDTDYAAFGYVADGTTAGAGHFSFTGSDELTEVMAIATHTGNVGIGDFSGDEATDRLDIKQGSVRLREVNPTAQNNTYRGKLEQAAEGQKDRVVVAGADGVLKSLKAVLPKFFFMPSVLIPTAEEQLPHGDVAYGFDGGTGTFTIDLYQKYIDQYTGVSTNTVKNPGATEGIPVLPSGALEYHITWYDDTVFDSASISVSDAGVLTYQLLSGTEVTESSFMNIIFVVKEN</sequence>
<accession>A0A514CCX6</accession>
<organism evidence="1 2">
    <name type="scientific">Echinicola soli</name>
    <dbReference type="NCBI Taxonomy" id="2591634"/>
    <lineage>
        <taxon>Bacteria</taxon>
        <taxon>Pseudomonadati</taxon>
        <taxon>Bacteroidota</taxon>
        <taxon>Cytophagia</taxon>
        <taxon>Cytophagales</taxon>
        <taxon>Cyclobacteriaceae</taxon>
        <taxon>Echinicola</taxon>
    </lineage>
</organism>
<dbReference type="KEGG" id="echi:FKX85_00850"/>
<evidence type="ECO:0000313" key="2">
    <source>
        <dbReference type="Proteomes" id="UP000316614"/>
    </source>
</evidence>
<name>A0A514CCX6_9BACT</name>
<dbReference type="Proteomes" id="UP000316614">
    <property type="component" value="Chromosome"/>
</dbReference>
<dbReference type="RefSeq" id="WP_141612951.1">
    <property type="nucleotide sequence ID" value="NZ_CP041253.1"/>
</dbReference>
<dbReference type="EMBL" id="CP041253">
    <property type="protein sequence ID" value="QDH77669.1"/>
    <property type="molecule type" value="Genomic_DNA"/>
</dbReference>
<reference evidence="1 2" key="1">
    <citation type="submission" date="2019-06" db="EMBL/GenBank/DDBJ databases">
        <title>Echinicola alkalisoli sp. nov. isolated from saline soil.</title>
        <authorList>
            <person name="Sun J.-Q."/>
            <person name="Xu L."/>
        </authorList>
    </citation>
    <scope>NUCLEOTIDE SEQUENCE [LARGE SCALE GENOMIC DNA]</scope>
    <source>
        <strain evidence="1 2">LN3S3</strain>
    </source>
</reference>
<keyword evidence="2" id="KW-1185">Reference proteome</keyword>
<dbReference type="OrthoDB" id="9793307at2"/>
<gene>
    <name evidence="1" type="ORF">FKX85_00850</name>
</gene>
<proteinExistence type="predicted"/>
<evidence type="ECO:0000313" key="1">
    <source>
        <dbReference type="EMBL" id="QDH77669.1"/>
    </source>
</evidence>
<protein>
    <submittedName>
        <fullName evidence="1">Uncharacterized protein</fullName>
    </submittedName>
</protein>